<evidence type="ECO:0000256" key="7">
    <source>
        <dbReference type="ARBA" id="ARBA00023004"/>
    </source>
</evidence>
<keyword evidence="10" id="KW-1185">Reference proteome</keyword>
<dbReference type="GO" id="GO:0005506">
    <property type="term" value="F:iron ion binding"/>
    <property type="evidence" value="ECO:0007669"/>
    <property type="project" value="InterPro"/>
</dbReference>
<comment type="cofactor">
    <cofactor evidence="1">
        <name>heme</name>
        <dbReference type="ChEBI" id="CHEBI:30413"/>
    </cofactor>
</comment>
<organism evidence="9 10">
    <name type="scientific">Stachybotrys chartarum (strain CBS 109288 / IBT 7711)</name>
    <name type="common">Toxic black mold</name>
    <name type="synonym">Stilbospora chartarum</name>
    <dbReference type="NCBI Taxonomy" id="1280523"/>
    <lineage>
        <taxon>Eukaryota</taxon>
        <taxon>Fungi</taxon>
        <taxon>Dikarya</taxon>
        <taxon>Ascomycota</taxon>
        <taxon>Pezizomycotina</taxon>
        <taxon>Sordariomycetes</taxon>
        <taxon>Hypocreomycetidae</taxon>
        <taxon>Hypocreales</taxon>
        <taxon>Stachybotryaceae</taxon>
        <taxon>Stachybotrys</taxon>
    </lineage>
</organism>
<comment type="subcellular location">
    <subcellularLocation>
        <location evidence="2">Endoplasmic reticulum membrane</location>
        <topology evidence="2">Single-pass membrane protein</topology>
    </subcellularLocation>
</comment>
<evidence type="ECO:0000313" key="10">
    <source>
        <dbReference type="Proteomes" id="UP000028045"/>
    </source>
</evidence>
<keyword evidence="7" id="KW-0408">Iron</keyword>
<dbReference type="Pfam" id="PF00067">
    <property type="entry name" value="p450"/>
    <property type="match status" value="1"/>
</dbReference>
<keyword evidence="8" id="KW-0503">Monooxygenase</keyword>
<dbReference type="Proteomes" id="UP000028045">
    <property type="component" value="Unassembled WGS sequence"/>
</dbReference>
<dbReference type="GO" id="GO:0020037">
    <property type="term" value="F:heme binding"/>
    <property type="evidence" value="ECO:0007669"/>
    <property type="project" value="InterPro"/>
</dbReference>
<dbReference type="HOGENOM" id="CLU_018012_0_0_1"/>
<comment type="pathway">
    <text evidence="3">Mycotoxin biosynthesis.</text>
</comment>
<dbReference type="InterPro" id="IPR001128">
    <property type="entry name" value="Cyt_P450"/>
</dbReference>
<evidence type="ECO:0000256" key="4">
    <source>
        <dbReference type="ARBA" id="ARBA00010617"/>
    </source>
</evidence>
<evidence type="ECO:0000256" key="8">
    <source>
        <dbReference type="ARBA" id="ARBA00023033"/>
    </source>
</evidence>
<evidence type="ECO:0000256" key="5">
    <source>
        <dbReference type="ARBA" id="ARBA00022516"/>
    </source>
</evidence>
<dbReference type="GO" id="GO:0005789">
    <property type="term" value="C:endoplasmic reticulum membrane"/>
    <property type="evidence" value="ECO:0007669"/>
    <property type="project" value="UniProtKB-SubCell"/>
</dbReference>
<dbReference type="InterPro" id="IPR002403">
    <property type="entry name" value="Cyt_P450_E_grp-IV"/>
</dbReference>
<keyword evidence="6" id="KW-0479">Metal-binding</keyword>
<name>A0A084B881_STACB</name>
<dbReference type="SUPFAM" id="SSF48264">
    <property type="entry name" value="Cytochrome P450"/>
    <property type="match status" value="1"/>
</dbReference>
<sequence length="570" mass="64763">MATRQASSAEVTERITAFLQQPTTLSVLISLFVILATTRLFSGNASSPKNGPRQPPSPAYWVPYLGHATGIAANYSGYLAGLRDKYPEGIFSLPILGQAHSFIYRPSLIDQLRNARKPASGPSWFSSHLLKSVFSLPYQDWEAFETMQREHGTQLADLVSRSLEEMTGKLLRQLTTHVPDFVSFNSYPSDQMDWERVAGADVIDDPKHGRFMEADLMELTRGFVAHAANGATFGTDFMYNFPDFWQLLWTFNDGFGSLALQLPAWIPWPRAQRAKVARRKLLSYAAEFHNALDKHFEQDESSPQWQDLDNVSPLVLQRAKLYRQYGISPQGRAAFDLALAWELNARVDMLIFWMLFELYRDPVLLEEIREEIAPYVRVVQPENEFSLAVWVPPKIEKLDLDGLLNRCTQFRAACVETVRLYSADWTTLRLEEDLLLKTEDEAGAEGYLLKKNTFAHMLTELHHLDPKHFPQPLSWDLGRHTTSSEKNEAGTRGITAAFAEGITISRNETLELRQMAMFTAAIISLYDIEAPKRGTWPDPRTESAIPVRKPTQAITVWIKKKELPVEKPSK</sequence>
<dbReference type="OrthoDB" id="3366823at2759"/>
<protein>
    <recommendedName>
        <fullName evidence="11">Cytochrome P450</fullName>
    </recommendedName>
</protein>
<keyword evidence="5" id="KW-0444">Lipid biosynthesis</keyword>
<dbReference type="PANTHER" id="PTHR24306:SF7">
    <property type="entry name" value="AHBB"/>
    <property type="match status" value="1"/>
</dbReference>
<evidence type="ECO:0000256" key="3">
    <source>
        <dbReference type="ARBA" id="ARBA00004685"/>
    </source>
</evidence>
<evidence type="ECO:0000256" key="1">
    <source>
        <dbReference type="ARBA" id="ARBA00001971"/>
    </source>
</evidence>
<comment type="similarity">
    <text evidence="4">Belongs to the cytochrome P450 family.</text>
</comment>
<evidence type="ECO:0008006" key="11">
    <source>
        <dbReference type="Google" id="ProtNLM"/>
    </source>
</evidence>
<dbReference type="Gene3D" id="1.10.630.10">
    <property type="entry name" value="Cytochrome P450"/>
    <property type="match status" value="1"/>
</dbReference>
<dbReference type="InterPro" id="IPR036396">
    <property type="entry name" value="Cyt_P450_sf"/>
</dbReference>
<proteinExistence type="inferred from homology"/>
<reference evidence="9 10" key="1">
    <citation type="journal article" date="2014" name="BMC Genomics">
        <title>Comparative genome sequencing reveals chemotype-specific gene clusters in the toxigenic black mold Stachybotrys.</title>
        <authorList>
            <person name="Semeiks J."/>
            <person name="Borek D."/>
            <person name="Otwinowski Z."/>
            <person name="Grishin N.V."/>
        </authorList>
    </citation>
    <scope>NUCLEOTIDE SEQUENCE [LARGE SCALE GENOMIC DNA]</scope>
    <source>
        <strain evidence="10">CBS 109288 / IBT 7711</strain>
    </source>
</reference>
<keyword evidence="8" id="KW-0560">Oxidoreductase</keyword>
<dbReference type="PRINTS" id="PR00465">
    <property type="entry name" value="EP450IV"/>
</dbReference>
<dbReference type="EMBL" id="KL647752">
    <property type="protein sequence ID" value="KEY73760.1"/>
    <property type="molecule type" value="Genomic_DNA"/>
</dbReference>
<evidence type="ECO:0000256" key="6">
    <source>
        <dbReference type="ARBA" id="ARBA00022723"/>
    </source>
</evidence>
<keyword evidence="5" id="KW-0443">Lipid metabolism</keyword>
<dbReference type="GO" id="GO:0016705">
    <property type="term" value="F:oxidoreductase activity, acting on paired donors, with incorporation or reduction of molecular oxygen"/>
    <property type="evidence" value="ECO:0007669"/>
    <property type="project" value="InterPro"/>
</dbReference>
<gene>
    <name evidence="9" type="ORF">S7711_03069</name>
</gene>
<dbReference type="PANTHER" id="PTHR24306">
    <property type="match status" value="1"/>
</dbReference>
<evidence type="ECO:0000256" key="2">
    <source>
        <dbReference type="ARBA" id="ARBA00004389"/>
    </source>
</evidence>
<accession>A0A084B881</accession>
<evidence type="ECO:0000313" key="9">
    <source>
        <dbReference type="EMBL" id="KEY73760.1"/>
    </source>
</evidence>
<dbReference type="AlphaFoldDB" id="A0A084B881"/>
<dbReference type="GO" id="GO:0004497">
    <property type="term" value="F:monooxygenase activity"/>
    <property type="evidence" value="ECO:0007669"/>
    <property type="project" value="UniProtKB-KW"/>
</dbReference>